<comment type="caution">
    <text evidence="1">The sequence shown here is derived from an EMBL/GenBank/DDBJ whole genome shotgun (WGS) entry which is preliminary data.</text>
</comment>
<evidence type="ECO:0000313" key="2">
    <source>
        <dbReference type="Proteomes" id="UP000322918"/>
    </source>
</evidence>
<name>A0A5M9GZT8_9SPHI</name>
<dbReference type="InterPro" id="IPR013320">
    <property type="entry name" value="ConA-like_dom_sf"/>
</dbReference>
<dbReference type="Proteomes" id="UP000322918">
    <property type="component" value="Unassembled WGS sequence"/>
</dbReference>
<dbReference type="Gene3D" id="2.60.120.200">
    <property type="match status" value="1"/>
</dbReference>
<dbReference type="SUPFAM" id="SSF49899">
    <property type="entry name" value="Concanavalin A-like lectins/glucanases"/>
    <property type="match status" value="1"/>
</dbReference>
<dbReference type="EMBL" id="VWNE01000025">
    <property type="protein sequence ID" value="KAA8480213.1"/>
    <property type="molecule type" value="Genomic_DNA"/>
</dbReference>
<reference evidence="1 2" key="1">
    <citation type="submission" date="2019-09" db="EMBL/GenBank/DDBJ databases">
        <title>Pararcticibacter amylolyticus gen. nov., sp. nov., isolated from a rottenly hemp rope, and reclassification of Pedobacter tournemirensis as Pararcticibacter tournemirensis comb. nov.</title>
        <authorList>
            <person name="Cai Y."/>
        </authorList>
    </citation>
    <scope>NUCLEOTIDE SEQUENCE [LARGE SCALE GENOMIC DNA]</scope>
    <source>
        <strain evidence="1 2">TF5-37.2-LB10</strain>
    </source>
</reference>
<proteinExistence type="predicted"/>
<sequence>MKNLIAKYTAGLLLSSIIISGITSCQKMERPEMNIIPDDTARMNAPLQIYLPFESSVLDSAQYQKGSANNVTYVDGVRGKAYKGATNALLQYPSALKMATMTSFTVSLWIKTEKHTGGAQSVFMMPNTGDFWGNLFLMIEGNNSTTDNSMLVKFNFAGNWVEFNGNNGVNRLPDMYGRWRHLAFSYDAATSRFAAYLDGTKLALPASVTDRKNGQNPLGPLQFKTASKFVIGGYQQHIGIPNNTADSWMLRYTGALDQFRVYTRALSDAEISTLYTTKQ</sequence>
<keyword evidence="2" id="KW-1185">Reference proteome</keyword>
<dbReference type="OrthoDB" id="9814380at2"/>
<gene>
    <name evidence="1" type="ORF">F1649_15430</name>
</gene>
<dbReference type="GO" id="GO:0004553">
    <property type="term" value="F:hydrolase activity, hydrolyzing O-glycosyl compounds"/>
    <property type="evidence" value="ECO:0007669"/>
    <property type="project" value="UniProtKB-ARBA"/>
</dbReference>
<evidence type="ECO:0000313" key="1">
    <source>
        <dbReference type="EMBL" id="KAA8480213.1"/>
    </source>
</evidence>
<dbReference type="AlphaFoldDB" id="A0A5M9GZT8"/>
<dbReference type="GO" id="GO:0005975">
    <property type="term" value="P:carbohydrate metabolic process"/>
    <property type="evidence" value="ECO:0007669"/>
    <property type="project" value="UniProtKB-ARBA"/>
</dbReference>
<protein>
    <submittedName>
        <fullName evidence="1">LamG domain-containing protein</fullName>
    </submittedName>
</protein>
<dbReference type="Pfam" id="PF13385">
    <property type="entry name" value="Laminin_G_3"/>
    <property type="match status" value="1"/>
</dbReference>
<accession>A0A5M9GZT8</accession>
<dbReference type="PROSITE" id="PS51257">
    <property type="entry name" value="PROKAR_LIPOPROTEIN"/>
    <property type="match status" value="1"/>
</dbReference>
<organism evidence="1 2">
    <name type="scientific">Arcticibacter tournemirensis</name>
    <dbReference type="NCBI Taxonomy" id="699437"/>
    <lineage>
        <taxon>Bacteria</taxon>
        <taxon>Pseudomonadati</taxon>
        <taxon>Bacteroidota</taxon>
        <taxon>Sphingobacteriia</taxon>
        <taxon>Sphingobacteriales</taxon>
        <taxon>Sphingobacteriaceae</taxon>
        <taxon>Arcticibacter</taxon>
    </lineage>
</organism>
<dbReference type="RefSeq" id="WP_141816678.1">
    <property type="nucleotide sequence ID" value="NZ_VFPL01000002.1"/>
</dbReference>